<sequence>MRWTGVLLVFFGAVMFSTKAILVKLAFREVQMDAVTLLALRMLFSMPFFLGAAFWSKQQGENKLTTRQWTAVAVLGLLGYYLSSLFDFVGLQYISAGLERLILFLYPSFVALINFIWLKQVLSKRQRWALLLTYTGLAIAYLGEFQVDQQNPNFLLGSFLIFLCSITYAFYIAGSGKMIPQVGVTRFTAYAMLASTFGVWVHFLLTHSVNALQFSPAVWRYGILLAVFATVIPAFMIAAGMKRIGSNNAAIVSSIGPVSTIVQAYFFLGEKMHAGQFIGTVLVVAGVILIGWKGGVRLTKGEIRQDSRL</sequence>
<reference evidence="8 9" key="1">
    <citation type="submission" date="2015-04" db="EMBL/GenBank/DDBJ databases">
        <title>Whole genome shotgun sequence of Flavihumibacter petaseus NBRC 106054.</title>
        <authorList>
            <person name="Miyazawa S."/>
            <person name="Hosoyama A."/>
            <person name="Hashimoto M."/>
            <person name="Noguchi M."/>
            <person name="Tsuchikane K."/>
            <person name="Ohji S."/>
            <person name="Yamazoe A."/>
            <person name="Ichikawa N."/>
            <person name="Kimura A."/>
            <person name="Fujita N."/>
        </authorList>
    </citation>
    <scope>NUCLEOTIDE SEQUENCE [LARGE SCALE GENOMIC DNA]</scope>
    <source>
        <strain evidence="8 9">NBRC 106054</strain>
    </source>
</reference>
<evidence type="ECO:0000256" key="3">
    <source>
        <dbReference type="ARBA" id="ARBA00022692"/>
    </source>
</evidence>
<feature type="transmembrane region" description="Helical" evidence="6">
    <location>
        <begin position="129"/>
        <end position="147"/>
    </location>
</feature>
<feature type="transmembrane region" description="Helical" evidence="6">
    <location>
        <begin position="274"/>
        <end position="292"/>
    </location>
</feature>
<dbReference type="InterPro" id="IPR050638">
    <property type="entry name" value="AA-Vitamin_Transporters"/>
</dbReference>
<feature type="transmembrane region" description="Helical" evidence="6">
    <location>
        <begin position="217"/>
        <end position="237"/>
    </location>
</feature>
<gene>
    <name evidence="8" type="ORF">FPE01S_02_04260</name>
</gene>
<dbReference type="Proteomes" id="UP000033121">
    <property type="component" value="Unassembled WGS sequence"/>
</dbReference>
<feature type="transmembrane region" description="Helical" evidence="6">
    <location>
        <begin position="38"/>
        <end position="57"/>
    </location>
</feature>
<dbReference type="InterPro" id="IPR000620">
    <property type="entry name" value="EamA_dom"/>
</dbReference>
<comment type="subcellular location">
    <subcellularLocation>
        <location evidence="1">Membrane</location>
        <topology evidence="1">Multi-pass membrane protein</topology>
    </subcellularLocation>
</comment>
<name>A0A0E9N0Z5_9BACT</name>
<dbReference type="GO" id="GO:0016020">
    <property type="term" value="C:membrane"/>
    <property type="evidence" value="ECO:0007669"/>
    <property type="project" value="UniProtKB-SubCell"/>
</dbReference>
<evidence type="ECO:0000256" key="5">
    <source>
        <dbReference type="ARBA" id="ARBA00023136"/>
    </source>
</evidence>
<dbReference type="PANTHER" id="PTHR32322">
    <property type="entry name" value="INNER MEMBRANE TRANSPORTER"/>
    <property type="match status" value="1"/>
</dbReference>
<keyword evidence="3 6" id="KW-0812">Transmembrane</keyword>
<proteinExistence type="inferred from homology"/>
<dbReference type="InterPro" id="IPR037185">
    <property type="entry name" value="EmrE-like"/>
</dbReference>
<evidence type="ECO:0000259" key="7">
    <source>
        <dbReference type="Pfam" id="PF00892"/>
    </source>
</evidence>
<comment type="similarity">
    <text evidence="2">Belongs to the EamA transporter family.</text>
</comment>
<feature type="transmembrane region" description="Helical" evidence="6">
    <location>
        <begin position="153"/>
        <end position="172"/>
    </location>
</feature>
<dbReference type="PANTHER" id="PTHR32322:SF2">
    <property type="entry name" value="EAMA DOMAIN-CONTAINING PROTEIN"/>
    <property type="match status" value="1"/>
</dbReference>
<dbReference type="OrthoDB" id="9813617at2"/>
<dbReference type="Gene3D" id="1.10.3730.20">
    <property type="match status" value="1"/>
</dbReference>
<feature type="domain" description="EamA" evidence="7">
    <location>
        <begin position="4"/>
        <end position="141"/>
    </location>
</feature>
<organism evidence="8 9">
    <name type="scientific">Flavihumibacter petaseus NBRC 106054</name>
    <dbReference type="NCBI Taxonomy" id="1220578"/>
    <lineage>
        <taxon>Bacteria</taxon>
        <taxon>Pseudomonadati</taxon>
        <taxon>Bacteroidota</taxon>
        <taxon>Chitinophagia</taxon>
        <taxon>Chitinophagales</taxon>
        <taxon>Chitinophagaceae</taxon>
        <taxon>Flavihumibacter</taxon>
    </lineage>
</organism>
<comment type="caution">
    <text evidence="8">The sequence shown here is derived from an EMBL/GenBank/DDBJ whole genome shotgun (WGS) entry which is preliminary data.</text>
</comment>
<protein>
    <submittedName>
        <fullName evidence="8">Putative DMT family transporter</fullName>
    </submittedName>
</protein>
<feature type="transmembrane region" description="Helical" evidence="6">
    <location>
        <begin position="249"/>
        <end position="268"/>
    </location>
</feature>
<evidence type="ECO:0000313" key="9">
    <source>
        <dbReference type="Proteomes" id="UP000033121"/>
    </source>
</evidence>
<keyword evidence="9" id="KW-1185">Reference proteome</keyword>
<feature type="transmembrane region" description="Helical" evidence="6">
    <location>
        <begin position="100"/>
        <end position="117"/>
    </location>
</feature>
<feature type="domain" description="EamA" evidence="7">
    <location>
        <begin position="156"/>
        <end position="291"/>
    </location>
</feature>
<feature type="transmembrane region" description="Helical" evidence="6">
    <location>
        <begin position="184"/>
        <end position="205"/>
    </location>
</feature>
<keyword evidence="4 6" id="KW-1133">Transmembrane helix</keyword>
<keyword evidence="5 6" id="KW-0472">Membrane</keyword>
<evidence type="ECO:0000256" key="6">
    <source>
        <dbReference type="SAM" id="Phobius"/>
    </source>
</evidence>
<dbReference type="EMBL" id="BBWV01000002">
    <property type="protein sequence ID" value="GAO43321.1"/>
    <property type="molecule type" value="Genomic_DNA"/>
</dbReference>
<dbReference type="RefSeq" id="WP_046369219.1">
    <property type="nucleotide sequence ID" value="NZ_BBWV01000002.1"/>
</dbReference>
<evidence type="ECO:0000313" key="8">
    <source>
        <dbReference type="EMBL" id="GAO43321.1"/>
    </source>
</evidence>
<feature type="transmembrane region" description="Helical" evidence="6">
    <location>
        <begin position="69"/>
        <end position="94"/>
    </location>
</feature>
<accession>A0A0E9N0Z5</accession>
<dbReference type="AlphaFoldDB" id="A0A0E9N0Z5"/>
<dbReference type="STRING" id="1220578.FPE01S_02_04260"/>
<evidence type="ECO:0000256" key="2">
    <source>
        <dbReference type="ARBA" id="ARBA00007362"/>
    </source>
</evidence>
<evidence type="ECO:0000256" key="4">
    <source>
        <dbReference type="ARBA" id="ARBA00022989"/>
    </source>
</evidence>
<dbReference type="Pfam" id="PF00892">
    <property type="entry name" value="EamA"/>
    <property type="match status" value="2"/>
</dbReference>
<dbReference type="SUPFAM" id="SSF103481">
    <property type="entry name" value="Multidrug resistance efflux transporter EmrE"/>
    <property type="match status" value="2"/>
</dbReference>
<evidence type="ECO:0000256" key="1">
    <source>
        <dbReference type="ARBA" id="ARBA00004141"/>
    </source>
</evidence>